<evidence type="ECO:0000313" key="8">
    <source>
        <dbReference type="Proteomes" id="UP000031549"/>
    </source>
</evidence>
<dbReference type="PRINTS" id="PR00469">
    <property type="entry name" value="PNDRDTASEII"/>
</dbReference>
<evidence type="ECO:0000259" key="6">
    <source>
        <dbReference type="Pfam" id="PF07992"/>
    </source>
</evidence>
<evidence type="ECO:0000256" key="5">
    <source>
        <dbReference type="ARBA" id="ARBA00023002"/>
    </source>
</evidence>
<keyword evidence="5" id="KW-0560">Oxidoreductase</keyword>
<keyword evidence="8" id="KW-1185">Reference proteome</keyword>
<dbReference type="GO" id="GO:0019646">
    <property type="term" value="P:aerobic electron transport chain"/>
    <property type="evidence" value="ECO:0007669"/>
    <property type="project" value="TreeGrafter"/>
</dbReference>
<comment type="caution">
    <text evidence="7">The sequence shown here is derived from an EMBL/GenBank/DDBJ whole genome shotgun (WGS) entry which is preliminary data.</text>
</comment>
<accession>A0A846H8C7</accession>
<dbReference type="Gene3D" id="3.50.50.100">
    <property type="match status" value="1"/>
</dbReference>
<name>A0A846H8C7_9CYAN</name>
<organism evidence="7 8">
    <name type="scientific">Hassallia byssoidea VB512170</name>
    <dbReference type="NCBI Taxonomy" id="1304833"/>
    <lineage>
        <taxon>Bacteria</taxon>
        <taxon>Bacillati</taxon>
        <taxon>Cyanobacteriota</taxon>
        <taxon>Cyanophyceae</taxon>
        <taxon>Nostocales</taxon>
        <taxon>Tolypothrichaceae</taxon>
        <taxon>Hassallia</taxon>
    </lineage>
</organism>
<evidence type="ECO:0000256" key="3">
    <source>
        <dbReference type="ARBA" id="ARBA00022630"/>
    </source>
</evidence>
<comment type="cofactor">
    <cofactor evidence="1">
        <name>FAD</name>
        <dbReference type="ChEBI" id="CHEBI:57692"/>
    </cofactor>
</comment>
<reference evidence="7 8" key="1">
    <citation type="journal article" date="2015" name="Genome Announc.">
        <title>Draft Genome Sequence of Cyanobacterium Hassallia byssoidea Strain VB512170, Isolated from Monuments in India.</title>
        <authorList>
            <person name="Singh D."/>
            <person name="Chandrababunaidu M.M."/>
            <person name="Panda A."/>
            <person name="Sen D."/>
            <person name="Bhattacharyya S."/>
            <person name="Adhikary S.P."/>
            <person name="Tripathy S."/>
        </authorList>
    </citation>
    <scope>NUCLEOTIDE SEQUENCE [LARGE SCALE GENOMIC DNA]</scope>
    <source>
        <strain evidence="7 8">VB512170</strain>
    </source>
</reference>
<gene>
    <name evidence="7" type="ORF">PI95_010140</name>
</gene>
<dbReference type="Pfam" id="PF07992">
    <property type="entry name" value="Pyr_redox_2"/>
    <property type="match status" value="1"/>
</dbReference>
<evidence type="ECO:0000313" key="7">
    <source>
        <dbReference type="EMBL" id="NEU72914.1"/>
    </source>
</evidence>
<dbReference type="PRINTS" id="PR00368">
    <property type="entry name" value="FADPNR"/>
</dbReference>
<dbReference type="InterPro" id="IPR023753">
    <property type="entry name" value="FAD/NAD-binding_dom"/>
</dbReference>
<comment type="similarity">
    <text evidence="2">Belongs to the NADH dehydrogenase family.</text>
</comment>
<keyword evidence="3" id="KW-0285">Flavoprotein</keyword>
<dbReference type="PANTHER" id="PTHR42913:SF3">
    <property type="entry name" value="64 KDA MITOCHONDRIAL NADH DEHYDROGENASE (EUROFUNG)"/>
    <property type="match status" value="1"/>
</dbReference>
<evidence type="ECO:0000256" key="2">
    <source>
        <dbReference type="ARBA" id="ARBA00005272"/>
    </source>
</evidence>
<evidence type="ECO:0000256" key="4">
    <source>
        <dbReference type="ARBA" id="ARBA00022827"/>
    </source>
</evidence>
<dbReference type="PANTHER" id="PTHR42913">
    <property type="entry name" value="APOPTOSIS-INDUCING FACTOR 1"/>
    <property type="match status" value="1"/>
</dbReference>
<sequence>MNSSNRPTIIVGAGFTGLFTALHLRHQHDLRSLVLIDPQERFVFKPMLYELLTGELSEDAVCPTYKELLQGSDIDFVQDKVTAINLQAKRLDLASGLDYTYNHLVLAVGSVQGYLGTEGAQENAFAFRTRENAIALERQLRDCLQRASQTSDEQQRRSLLTFAVVGAGPTGVEMAATLADLLPYWYAQLGGNIHEIRIVLINHGKTILSGDVNAGLQNVALHAFKTRTVPVETILGVGVKAVDADRLDYQPANSTETKTLLTQTTIWTAGTASNPLIQSLKSQISTAHLDKHGLPLVTPTLQLLDFPEVFAAGDCADVQEKQQPALAQVAYQQGANIARNLIALAEGKSPSPAHVNLRGTLMKLGLGYGVANLFDKVKVTGKPGDLIRNATYLEMLPTPLHDFKATTEWLKEEIFHHYHRPKSESETTAKQPLSPVERRDHSLVKALAVLAPIAFLIAAYFGLRTPPSEQHRQPQTNPPTQSTP</sequence>
<dbReference type="EMBL" id="JTCM02000015">
    <property type="protein sequence ID" value="NEU72914.1"/>
    <property type="molecule type" value="Genomic_DNA"/>
</dbReference>
<dbReference type="SUPFAM" id="SSF51905">
    <property type="entry name" value="FAD/NAD(P)-binding domain"/>
    <property type="match status" value="2"/>
</dbReference>
<dbReference type="InterPro" id="IPR036188">
    <property type="entry name" value="FAD/NAD-bd_sf"/>
</dbReference>
<proteinExistence type="inferred from homology"/>
<keyword evidence="4" id="KW-0274">FAD</keyword>
<dbReference type="InterPro" id="IPR051169">
    <property type="entry name" value="NADH-Q_oxidoreductase"/>
</dbReference>
<dbReference type="AlphaFoldDB" id="A0A846H8C7"/>
<dbReference type="RefSeq" id="WP_039744306.1">
    <property type="nucleotide sequence ID" value="NZ_JTCM02000015.1"/>
</dbReference>
<feature type="domain" description="FAD/NAD(P)-binding" evidence="6">
    <location>
        <begin position="8"/>
        <end position="334"/>
    </location>
</feature>
<dbReference type="Proteomes" id="UP000031549">
    <property type="component" value="Unassembled WGS sequence"/>
</dbReference>
<protein>
    <submittedName>
        <fullName evidence="7">NAD(P)/FAD-dependent oxidoreductase</fullName>
    </submittedName>
</protein>
<evidence type="ECO:0000256" key="1">
    <source>
        <dbReference type="ARBA" id="ARBA00001974"/>
    </source>
</evidence>
<dbReference type="GO" id="GO:0003955">
    <property type="term" value="F:NAD(P)H dehydrogenase (quinone) activity"/>
    <property type="evidence" value="ECO:0007669"/>
    <property type="project" value="TreeGrafter"/>
</dbReference>